<comment type="caution">
    <text evidence="2">The sequence shown here is derived from an EMBL/GenBank/DDBJ whole genome shotgun (WGS) entry which is preliminary data.</text>
</comment>
<reference evidence="2 3" key="1">
    <citation type="journal article" date="2018" name="Microb. Genom.">
        <title>Expanding an expanded genome: long-read sequencing of Trypanosoma cruzi.</title>
        <authorList>
            <person name="Berna L."/>
            <person name="Rodriguez M."/>
            <person name="Chiribao M.L."/>
            <person name="Parodi-Talice A."/>
            <person name="Pita S."/>
            <person name="Rijo G."/>
            <person name="Alvarez-Valin F."/>
            <person name="Robello C."/>
        </authorList>
    </citation>
    <scope>NUCLEOTIDE SEQUENCE [LARGE SCALE GENOMIC DNA]</scope>
    <source>
        <strain evidence="2 3">Dm28c</strain>
    </source>
</reference>
<dbReference type="VEuPathDB" id="TriTrypDB:TcYC6_0021950"/>
<dbReference type="VEuPathDB" id="TriTrypDB:C4B63_43g149"/>
<dbReference type="EMBL" id="PRFA01000043">
    <property type="protein sequence ID" value="PWU91462.1"/>
    <property type="molecule type" value="Genomic_DNA"/>
</dbReference>
<sequence>MEAVIEANASDSAFLSASEKREMIDTLAEMIASTIEGASVTDVHEALASHNITPGGWRELVQRKVEARRQRKGSDVVSATDSAPVTQDTPLPPTQTPTTRTWECPNCGTQQEVVDARRSLRHSGTSLAVRILSDTSPVGCGVCEGVISHVR</sequence>
<organism evidence="2 3">
    <name type="scientific">Trypanosoma cruzi</name>
    <dbReference type="NCBI Taxonomy" id="5693"/>
    <lineage>
        <taxon>Eukaryota</taxon>
        <taxon>Discoba</taxon>
        <taxon>Euglenozoa</taxon>
        <taxon>Kinetoplastea</taxon>
        <taxon>Metakinetoplastina</taxon>
        <taxon>Trypanosomatida</taxon>
        <taxon>Trypanosomatidae</taxon>
        <taxon>Trypanosoma</taxon>
        <taxon>Schizotrypanum</taxon>
    </lineage>
</organism>
<evidence type="ECO:0000313" key="3">
    <source>
        <dbReference type="Proteomes" id="UP000246121"/>
    </source>
</evidence>
<evidence type="ECO:0000313" key="2">
    <source>
        <dbReference type="EMBL" id="PWU91462.1"/>
    </source>
</evidence>
<dbReference type="AlphaFoldDB" id="A0A2V2V7A3"/>
<dbReference type="VEuPathDB" id="TriTrypDB:BCY84_11567"/>
<dbReference type="Proteomes" id="UP000246121">
    <property type="component" value="Unassembled WGS sequence"/>
</dbReference>
<dbReference type="VEuPathDB" id="TriTrypDB:TcCL_ESM06564"/>
<dbReference type="VEuPathDB" id="TriTrypDB:TcG_04912"/>
<dbReference type="VEuPathDB" id="TriTrypDB:TcBrA4_0045290"/>
<evidence type="ECO:0000256" key="1">
    <source>
        <dbReference type="SAM" id="MobiDB-lite"/>
    </source>
</evidence>
<name>A0A2V2V7A3_TRYCR</name>
<dbReference type="VEuPathDB" id="TriTrypDB:C3747_117g58"/>
<accession>A0A2V2V7A3</accession>
<proteinExistence type="predicted"/>
<gene>
    <name evidence="2" type="ORF">C4B63_43g149</name>
</gene>
<dbReference type="VEuPathDB" id="TriTrypDB:TcCLB.506869.30"/>
<protein>
    <submittedName>
        <fullName evidence="2">Uncharacterized protein</fullName>
    </submittedName>
</protein>
<dbReference type="VEuPathDB" id="TriTrypDB:TcCLB.510519.90"/>
<feature type="region of interest" description="Disordered" evidence="1">
    <location>
        <begin position="68"/>
        <end position="104"/>
    </location>
</feature>